<dbReference type="PANTHER" id="PTHR43616">
    <property type="entry name" value="GLYCEROL DEHYDROGENASE"/>
    <property type="match status" value="1"/>
</dbReference>
<reference evidence="10 11" key="1">
    <citation type="submission" date="2019-08" db="EMBL/GenBank/DDBJ databases">
        <title>Hyperibacter terrae gen. nov., sp. nov. and Hyperibacter viscosus sp. nov., two new members in the family Rhodospirillaceae isolated from the rhizosphere of Hypericum perforatum.</title>
        <authorList>
            <person name="Noviana Z."/>
        </authorList>
    </citation>
    <scope>NUCLEOTIDE SEQUENCE [LARGE SCALE GENOMIC DNA]</scope>
    <source>
        <strain evidence="10 11">R5959</strain>
    </source>
</reference>
<dbReference type="GO" id="GO:0046872">
    <property type="term" value="F:metal ion binding"/>
    <property type="evidence" value="ECO:0007669"/>
    <property type="project" value="UniProtKB-KW"/>
</dbReference>
<proteinExistence type="predicted"/>
<dbReference type="AlphaFoldDB" id="A0A5J6MV30"/>
<keyword evidence="4" id="KW-0521">NADP</keyword>
<evidence type="ECO:0000256" key="5">
    <source>
        <dbReference type="ARBA" id="ARBA00023002"/>
    </source>
</evidence>
<evidence type="ECO:0000256" key="2">
    <source>
        <dbReference type="ARBA" id="ARBA00022516"/>
    </source>
</evidence>
<dbReference type="InterPro" id="IPR032837">
    <property type="entry name" value="G1PDH"/>
</dbReference>
<dbReference type="OrthoDB" id="8842430at2"/>
<evidence type="ECO:0000256" key="8">
    <source>
        <dbReference type="ARBA" id="ARBA00023209"/>
    </source>
</evidence>
<keyword evidence="11" id="KW-1185">Reference proteome</keyword>
<protein>
    <submittedName>
        <fullName evidence="10">3-dehydroquinate synthase</fullName>
    </submittedName>
</protein>
<evidence type="ECO:0000256" key="1">
    <source>
        <dbReference type="ARBA" id="ARBA00022490"/>
    </source>
</evidence>
<accession>A0A5J6MV30</accession>
<evidence type="ECO:0000256" key="9">
    <source>
        <dbReference type="ARBA" id="ARBA00023264"/>
    </source>
</evidence>
<evidence type="ECO:0000313" key="11">
    <source>
        <dbReference type="Proteomes" id="UP000325797"/>
    </source>
</evidence>
<dbReference type="EMBL" id="CP042582">
    <property type="protein sequence ID" value="QEX21131.1"/>
    <property type="molecule type" value="Genomic_DNA"/>
</dbReference>
<dbReference type="KEGG" id="hadh:FRZ61_10520"/>
<keyword evidence="6" id="KW-0520">NAD</keyword>
<keyword evidence="7" id="KW-0443">Lipid metabolism</keyword>
<dbReference type="GO" id="GO:0008654">
    <property type="term" value="P:phospholipid biosynthetic process"/>
    <property type="evidence" value="ECO:0007669"/>
    <property type="project" value="UniProtKB-KW"/>
</dbReference>
<dbReference type="GO" id="GO:0016614">
    <property type="term" value="F:oxidoreductase activity, acting on CH-OH group of donors"/>
    <property type="evidence" value="ECO:0007669"/>
    <property type="project" value="InterPro"/>
</dbReference>
<dbReference type="Gene3D" id="1.20.1090.10">
    <property type="entry name" value="Dehydroquinate synthase-like - alpha domain"/>
    <property type="match status" value="1"/>
</dbReference>
<gene>
    <name evidence="10" type="ORF">FRZ61_10520</name>
</gene>
<evidence type="ECO:0000256" key="6">
    <source>
        <dbReference type="ARBA" id="ARBA00023027"/>
    </source>
</evidence>
<keyword evidence="3" id="KW-0479">Metal-binding</keyword>
<keyword evidence="5" id="KW-0560">Oxidoreductase</keyword>
<keyword evidence="9" id="KW-1208">Phospholipid metabolism</keyword>
<evidence type="ECO:0000313" key="10">
    <source>
        <dbReference type="EMBL" id="QEX21131.1"/>
    </source>
</evidence>
<dbReference type="CDD" id="cd08175">
    <property type="entry name" value="G1PDH"/>
    <property type="match status" value="1"/>
</dbReference>
<sequence>MGRWTTSLIDEMVAGRWVNPETGQPGRVPYDIVVIEDRLDGAEADLVAKLGFSGRLAVVSDENTHGVMGQRVEAALKKLGSVESVVLDHPHADEANVAALKDRLRHADAVIAVGSGTINDLCKYVTSLDGRGYCVFGTAPSMNGYTSTTASITIASGLKTSKPAHAPKGVFIDLAVNAAAPTYLIAAGFGDCLCRSVAQVDCWLSSRLLGTKYSNLAFLIEIPDEKELMRRAPALAKGDIEAVGYLHRVLTLCGFGVSFTGTTNHGSMGEHQISHYIDCFAGKRHPGTLHGQQVGVASLSMARLQAQILASDKPPVVAPTRIDEADLRRRVGAEVAPICLAEMAHKALDHAGAEAMNAKLEALWPTLRAELQGFTLPVEAMRTALAASGGPTTAAELRLDVGFYREAVRHAREIRRRYSMLDLAADAGLLDRFAETQH</sequence>
<evidence type="ECO:0000256" key="3">
    <source>
        <dbReference type="ARBA" id="ARBA00022723"/>
    </source>
</evidence>
<dbReference type="Proteomes" id="UP000325797">
    <property type="component" value="Chromosome"/>
</dbReference>
<dbReference type="PANTHER" id="PTHR43616:SF5">
    <property type="entry name" value="GLYCEROL DEHYDROGENASE 1"/>
    <property type="match status" value="1"/>
</dbReference>
<name>A0A5J6MV30_9PROT</name>
<evidence type="ECO:0000256" key="4">
    <source>
        <dbReference type="ARBA" id="ARBA00022857"/>
    </source>
</evidence>
<dbReference type="Gene3D" id="3.40.50.1970">
    <property type="match status" value="1"/>
</dbReference>
<dbReference type="RefSeq" id="WP_151115441.1">
    <property type="nucleotide sequence ID" value="NZ_CP042582.1"/>
</dbReference>
<keyword evidence="2" id="KW-0444">Lipid biosynthesis</keyword>
<dbReference type="SUPFAM" id="SSF56796">
    <property type="entry name" value="Dehydroquinate synthase-like"/>
    <property type="match status" value="1"/>
</dbReference>
<keyword evidence="8" id="KW-0594">Phospholipid biosynthesis</keyword>
<organism evidence="10 11">
    <name type="scientific">Hypericibacter adhaerens</name>
    <dbReference type="NCBI Taxonomy" id="2602016"/>
    <lineage>
        <taxon>Bacteria</taxon>
        <taxon>Pseudomonadati</taxon>
        <taxon>Pseudomonadota</taxon>
        <taxon>Alphaproteobacteria</taxon>
        <taxon>Rhodospirillales</taxon>
        <taxon>Dongiaceae</taxon>
        <taxon>Hypericibacter</taxon>
    </lineage>
</organism>
<dbReference type="Pfam" id="PF13685">
    <property type="entry name" value="Fe-ADH_2"/>
    <property type="match status" value="1"/>
</dbReference>
<evidence type="ECO:0000256" key="7">
    <source>
        <dbReference type="ARBA" id="ARBA00023098"/>
    </source>
</evidence>
<keyword evidence="1" id="KW-0963">Cytoplasm</keyword>
<dbReference type="InterPro" id="IPR016205">
    <property type="entry name" value="Glycerol_DH"/>
</dbReference>